<accession>A0ABW7UW01</accession>
<dbReference type="EMBL" id="JBIRWE010000006">
    <property type="protein sequence ID" value="MFI1965792.1"/>
    <property type="molecule type" value="Genomic_DNA"/>
</dbReference>
<evidence type="ECO:0000313" key="3">
    <source>
        <dbReference type="Proteomes" id="UP001611548"/>
    </source>
</evidence>
<reference evidence="2 3" key="1">
    <citation type="submission" date="2024-10" db="EMBL/GenBank/DDBJ databases">
        <title>The Natural Products Discovery Center: Release of the First 8490 Sequenced Strains for Exploring Actinobacteria Biosynthetic Diversity.</title>
        <authorList>
            <person name="Kalkreuter E."/>
            <person name="Kautsar S.A."/>
            <person name="Yang D."/>
            <person name="Bader C.D."/>
            <person name="Teijaro C.N."/>
            <person name="Fluegel L."/>
            <person name="Davis C.M."/>
            <person name="Simpson J.R."/>
            <person name="Lauterbach L."/>
            <person name="Steele A.D."/>
            <person name="Gui C."/>
            <person name="Meng S."/>
            <person name="Li G."/>
            <person name="Viehrig K."/>
            <person name="Ye F."/>
            <person name="Su P."/>
            <person name="Kiefer A.F."/>
            <person name="Nichols A."/>
            <person name="Cepeda A.J."/>
            <person name="Yan W."/>
            <person name="Fan B."/>
            <person name="Jiang Y."/>
            <person name="Adhikari A."/>
            <person name="Zheng C.-J."/>
            <person name="Schuster L."/>
            <person name="Cowan T.M."/>
            <person name="Smanski M.J."/>
            <person name="Chevrette M.G."/>
            <person name="De Carvalho L.P.S."/>
            <person name="Shen B."/>
        </authorList>
    </citation>
    <scope>NUCLEOTIDE SEQUENCE [LARGE SCALE GENOMIC DNA]</scope>
    <source>
        <strain evidence="2 3">NPDC020327</strain>
    </source>
</reference>
<evidence type="ECO:0000313" key="2">
    <source>
        <dbReference type="EMBL" id="MFI1965792.1"/>
    </source>
</evidence>
<proteinExistence type="predicted"/>
<name>A0ABW7UW01_9ACTN</name>
<dbReference type="Proteomes" id="UP001611548">
    <property type="component" value="Unassembled WGS sequence"/>
</dbReference>
<gene>
    <name evidence="2" type="ORF">ACH429_17070</name>
</gene>
<keyword evidence="3" id="KW-1185">Reference proteome</keyword>
<feature type="chain" id="PRO_5047149431" evidence="1">
    <location>
        <begin position="29"/>
        <end position="156"/>
    </location>
</feature>
<sequence length="156" mass="16692">MDRRTLRMVAVSALAAVTLGAGAGLAQASEARQTSSSASTAQATLTASEARTLLAVPEFRAELTPAAQAGLEAVAEGTATEEQQQASRASVARGLWNLIKRAGPGTVKAAKKAAGKYTTFRSWVNDLKWYNPIKILWNASGAELQYQMWKFIHDQI</sequence>
<dbReference type="RefSeq" id="WP_157859223.1">
    <property type="nucleotide sequence ID" value="NZ_JBIRWE010000006.1"/>
</dbReference>
<keyword evidence="1" id="KW-0732">Signal</keyword>
<evidence type="ECO:0000256" key="1">
    <source>
        <dbReference type="SAM" id="SignalP"/>
    </source>
</evidence>
<protein>
    <submittedName>
        <fullName evidence="2">Uncharacterized protein</fullName>
    </submittedName>
</protein>
<comment type="caution">
    <text evidence="2">The sequence shown here is derived from an EMBL/GenBank/DDBJ whole genome shotgun (WGS) entry which is preliminary data.</text>
</comment>
<organism evidence="2 3">
    <name type="scientific">Streptomyces pathocidini</name>
    <dbReference type="NCBI Taxonomy" id="1650571"/>
    <lineage>
        <taxon>Bacteria</taxon>
        <taxon>Bacillati</taxon>
        <taxon>Actinomycetota</taxon>
        <taxon>Actinomycetes</taxon>
        <taxon>Kitasatosporales</taxon>
        <taxon>Streptomycetaceae</taxon>
        <taxon>Streptomyces</taxon>
    </lineage>
</organism>
<feature type="signal peptide" evidence="1">
    <location>
        <begin position="1"/>
        <end position="28"/>
    </location>
</feature>